<accession>A0A2H3JA69</accession>
<feature type="compositionally biased region" description="Low complexity" evidence="1">
    <location>
        <begin position="84"/>
        <end position="93"/>
    </location>
</feature>
<evidence type="ECO:0000256" key="1">
    <source>
        <dbReference type="SAM" id="MobiDB-lite"/>
    </source>
</evidence>
<dbReference type="EMBL" id="KB467954">
    <property type="protein sequence ID" value="PCH39096.1"/>
    <property type="molecule type" value="Genomic_DNA"/>
</dbReference>
<dbReference type="Proteomes" id="UP000218811">
    <property type="component" value="Unassembled WGS sequence"/>
</dbReference>
<keyword evidence="3" id="KW-1185">Reference proteome</keyword>
<feature type="region of interest" description="Disordered" evidence="1">
    <location>
        <begin position="80"/>
        <end position="117"/>
    </location>
</feature>
<dbReference type="AlphaFoldDB" id="A0A2H3JA69"/>
<evidence type="ECO:0000313" key="3">
    <source>
        <dbReference type="Proteomes" id="UP000218811"/>
    </source>
</evidence>
<gene>
    <name evidence="2" type="ORF">WOLCODRAFT_158625</name>
</gene>
<organism evidence="2 3">
    <name type="scientific">Wolfiporia cocos (strain MD-104)</name>
    <name type="common">Brown rot fungus</name>
    <dbReference type="NCBI Taxonomy" id="742152"/>
    <lineage>
        <taxon>Eukaryota</taxon>
        <taxon>Fungi</taxon>
        <taxon>Dikarya</taxon>
        <taxon>Basidiomycota</taxon>
        <taxon>Agaricomycotina</taxon>
        <taxon>Agaricomycetes</taxon>
        <taxon>Polyporales</taxon>
        <taxon>Phaeolaceae</taxon>
        <taxon>Wolfiporia</taxon>
    </lineage>
</organism>
<sequence length="165" mass="18015">MPDSISLAKPHHMRKEDCIAILQHWEDAKSGRNGAVPFRFKKYTTACRNNPKHELRKAIYKNLPSSVSLEKKHRMKEYVKIDEAGPGSSMAAGGPSGSGVQVESKNANDENEDEQTDEVTVMEVAEVTEVAEVAEVVGVVGEVAAARASSTMMSMLQLTVNSTWP</sequence>
<proteinExistence type="predicted"/>
<reference evidence="2 3" key="1">
    <citation type="journal article" date="2012" name="Science">
        <title>The Paleozoic origin of enzymatic lignin decomposition reconstructed from 31 fungal genomes.</title>
        <authorList>
            <person name="Floudas D."/>
            <person name="Binder M."/>
            <person name="Riley R."/>
            <person name="Barry K."/>
            <person name="Blanchette R.A."/>
            <person name="Henrissat B."/>
            <person name="Martinez A.T."/>
            <person name="Otillar R."/>
            <person name="Spatafora J.W."/>
            <person name="Yadav J.S."/>
            <person name="Aerts A."/>
            <person name="Benoit I."/>
            <person name="Boyd A."/>
            <person name="Carlson A."/>
            <person name="Copeland A."/>
            <person name="Coutinho P.M."/>
            <person name="de Vries R.P."/>
            <person name="Ferreira P."/>
            <person name="Findley K."/>
            <person name="Foster B."/>
            <person name="Gaskell J."/>
            <person name="Glotzer D."/>
            <person name="Gorecki P."/>
            <person name="Heitman J."/>
            <person name="Hesse C."/>
            <person name="Hori C."/>
            <person name="Igarashi K."/>
            <person name="Jurgens J.A."/>
            <person name="Kallen N."/>
            <person name="Kersten P."/>
            <person name="Kohler A."/>
            <person name="Kuees U."/>
            <person name="Kumar T.K.A."/>
            <person name="Kuo A."/>
            <person name="LaButti K."/>
            <person name="Larrondo L.F."/>
            <person name="Lindquist E."/>
            <person name="Ling A."/>
            <person name="Lombard V."/>
            <person name="Lucas S."/>
            <person name="Lundell T."/>
            <person name="Martin R."/>
            <person name="McLaughlin D.J."/>
            <person name="Morgenstern I."/>
            <person name="Morin E."/>
            <person name="Murat C."/>
            <person name="Nagy L.G."/>
            <person name="Nolan M."/>
            <person name="Ohm R.A."/>
            <person name="Patyshakuliyeva A."/>
            <person name="Rokas A."/>
            <person name="Ruiz-Duenas F.J."/>
            <person name="Sabat G."/>
            <person name="Salamov A."/>
            <person name="Samejima M."/>
            <person name="Schmutz J."/>
            <person name="Slot J.C."/>
            <person name="St John F."/>
            <person name="Stenlid J."/>
            <person name="Sun H."/>
            <person name="Sun S."/>
            <person name="Syed K."/>
            <person name="Tsang A."/>
            <person name="Wiebenga A."/>
            <person name="Young D."/>
            <person name="Pisabarro A."/>
            <person name="Eastwood D.C."/>
            <person name="Martin F."/>
            <person name="Cullen D."/>
            <person name="Grigoriev I.V."/>
            <person name="Hibbett D.S."/>
        </authorList>
    </citation>
    <scope>NUCLEOTIDE SEQUENCE [LARGE SCALE GENOMIC DNA]</scope>
    <source>
        <strain evidence="2 3">MD-104</strain>
    </source>
</reference>
<name>A0A2H3JA69_WOLCO</name>
<protein>
    <submittedName>
        <fullName evidence="2">Uncharacterized protein</fullName>
    </submittedName>
</protein>
<evidence type="ECO:0000313" key="2">
    <source>
        <dbReference type="EMBL" id="PCH39096.1"/>
    </source>
</evidence>